<dbReference type="HOGENOM" id="CLU_2662388_0_0_2"/>
<name>F8ALI0_METOI</name>
<proteinExistence type="predicted"/>
<organism evidence="1 2">
    <name type="scientific">Methanothermococcus okinawensis (strain DSM 14208 / JCM 11175 / IH1)</name>
    <dbReference type="NCBI Taxonomy" id="647113"/>
    <lineage>
        <taxon>Archaea</taxon>
        <taxon>Methanobacteriati</taxon>
        <taxon>Methanobacteriota</taxon>
        <taxon>Methanomada group</taxon>
        <taxon>Methanococci</taxon>
        <taxon>Methanococcales</taxon>
        <taxon>Methanococcaceae</taxon>
        <taxon>Methanothermococcus</taxon>
    </lineage>
</organism>
<dbReference type="KEGG" id="mok:Metok_1029"/>
<dbReference type="Proteomes" id="UP000009296">
    <property type="component" value="Chromosome"/>
</dbReference>
<dbReference type="EMBL" id="CP002792">
    <property type="protein sequence ID" value="AEH06999.1"/>
    <property type="molecule type" value="Genomic_DNA"/>
</dbReference>
<protein>
    <submittedName>
        <fullName evidence="1">Uncharacterized protein</fullName>
    </submittedName>
</protein>
<dbReference type="AlphaFoldDB" id="F8ALI0"/>
<dbReference type="RefSeq" id="WP_013867183.1">
    <property type="nucleotide sequence ID" value="NC_015636.1"/>
</dbReference>
<reference evidence="1" key="1">
    <citation type="submission" date="2011-05" db="EMBL/GenBank/DDBJ databases">
        <title>Complete sequence of chromosome of Methanothermococcus okinawensis IH1.</title>
        <authorList>
            <consortium name="US DOE Joint Genome Institute"/>
            <person name="Lucas S."/>
            <person name="Han J."/>
            <person name="Lapidus A."/>
            <person name="Cheng J.-F."/>
            <person name="Goodwin L."/>
            <person name="Pitluck S."/>
            <person name="Peters L."/>
            <person name="Mikhailova N."/>
            <person name="Held B."/>
            <person name="Han C."/>
            <person name="Tapia R."/>
            <person name="Land M."/>
            <person name="Hauser L."/>
            <person name="Kyrpides N."/>
            <person name="Ivanova N."/>
            <person name="Pagani I."/>
            <person name="Sieprawska-Lupa M."/>
            <person name="Takai K."/>
            <person name="Miyazaki J."/>
            <person name="Whitman W."/>
            <person name="Woyke T."/>
        </authorList>
    </citation>
    <scope>NUCLEOTIDE SEQUENCE [LARGE SCALE GENOMIC DNA]</scope>
    <source>
        <strain evidence="1">IH1</strain>
    </source>
</reference>
<accession>F8ALI0</accession>
<evidence type="ECO:0000313" key="2">
    <source>
        <dbReference type="Proteomes" id="UP000009296"/>
    </source>
</evidence>
<dbReference type="GeneID" id="10773185"/>
<gene>
    <name evidence="1" type="ordered locus">Metok_1029</name>
</gene>
<keyword evidence="2" id="KW-1185">Reference proteome</keyword>
<sequence length="75" mass="8629">MCEVKSDNIINKKEHREDLLLMDKEGLIIVPIRSSVEEYVGNIALTIYCASNNMMDRLNKCNEDIDNNITKITIE</sequence>
<evidence type="ECO:0000313" key="1">
    <source>
        <dbReference type="EMBL" id="AEH06999.1"/>
    </source>
</evidence>